<dbReference type="Pfam" id="PF02298">
    <property type="entry name" value="Cu_bind_like"/>
    <property type="match status" value="1"/>
</dbReference>
<evidence type="ECO:0000256" key="5">
    <source>
        <dbReference type="ARBA" id="ARBA00023157"/>
    </source>
</evidence>
<comment type="similarity">
    <text evidence="8">Belongs to the early nodulin-like (ENODL) family.</text>
</comment>
<accession>A0A7J7NBS4</accession>
<keyword evidence="2" id="KW-0336">GPI-anchor</keyword>
<dbReference type="EMBL" id="JACGCM010000926">
    <property type="protein sequence ID" value="KAF6164504.1"/>
    <property type="molecule type" value="Genomic_DNA"/>
</dbReference>
<dbReference type="CDD" id="cd11019">
    <property type="entry name" value="OsENODL1_like"/>
    <property type="match status" value="1"/>
</dbReference>
<name>A0A7J7NBS4_9MAGN</name>
<feature type="compositionally biased region" description="Low complexity" evidence="10">
    <location>
        <begin position="148"/>
        <end position="159"/>
    </location>
</feature>
<keyword evidence="4" id="KW-0472">Membrane</keyword>
<keyword evidence="7" id="KW-0449">Lipoprotein</keyword>
<feature type="domain" description="Phytocyanin" evidence="12">
    <location>
        <begin position="31"/>
        <end position="134"/>
    </location>
</feature>
<evidence type="ECO:0000256" key="8">
    <source>
        <dbReference type="ARBA" id="ARBA00035011"/>
    </source>
</evidence>
<protein>
    <recommendedName>
        <fullName evidence="12">Phytocyanin domain-containing protein</fullName>
    </recommendedName>
</protein>
<evidence type="ECO:0000313" key="14">
    <source>
        <dbReference type="Proteomes" id="UP000541444"/>
    </source>
</evidence>
<reference evidence="13 14" key="1">
    <citation type="journal article" date="2020" name="IScience">
        <title>Genome Sequencing of the Endangered Kingdonia uniflora (Circaeasteraceae, Ranunculales) Reveals Potential Mechanisms of Evolutionary Specialization.</title>
        <authorList>
            <person name="Sun Y."/>
            <person name="Deng T."/>
            <person name="Zhang A."/>
            <person name="Moore M.J."/>
            <person name="Landis J.B."/>
            <person name="Lin N."/>
            <person name="Zhang H."/>
            <person name="Zhang X."/>
            <person name="Huang J."/>
            <person name="Zhang X."/>
            <person name="Sun H."/>
            <person name="Wang H."/>
        </authorList>
    </citation>
    <scope>NUCLEOTIDE SEQUENCE [LARGE SCALE GENOMIC DNA]</scope>
    <source>
        <strain evidence="13">TB1705</strain>
        <tissue evidence="13">Leaf</tissue>
    </source>
</reference>
<dbReference type="FunFam" id="2.60.40.420:FF:000010">
    <property type="entry name" value="Early nodulin-like protein 1"/>
    <property type="match status" value="1"/>
</dbReference>
<dbReference type="GO" id="GO:0009055">
    <property type="term" value="F:electron transfer activity"/>
    <property type="evidence" value="ECO:0007669"/>
    <property type="project" value="InterPro"/>
</dbReference>
<sequence length="192" mass="20680">MKQRDKMKNITGFFLCVVVAVSLVAVTKASNVFKVGDTSGWRQPEDNTTEIYNQWAAEKRFLVGDSLVFEYKAEDSVLVVNKSGYYHCNTTKPISTFNNGKTMIKLDNPGPIYFISGALDHCKNGQRLIINVMTLHPPTPPSPPSIAVPPAQSFPSDAPAPSPNNSGVSSIGTTIQQVLLLVAVGILGLSAT</sequence>
<dbReference type="PROSITE" id="PS51485">
    <property type="entry name" value="PHYTOCYANIN"/>
    <property type="match status" value="1"/>
</dbReference>
<dbReference type="InterPro" id="IPR008972">
    <property type="entry name" value="Cupredoxin"/>
</dbReference>
<dbReference type="SUPFAM" id="SSF49503">
    <property type="entry name" value="Cupredoxins"/>
    <property type="match status" value="1"/>
</dbReference>
<dbReference type="Gene3D" id="2.60.40.420">
    <property type="entry name" value="Cupredoxins - blue copper proteins"/>
    <property type="match status" value="1"/>
</dbReference>
<evidence type="ECO:0000256" key="1">
    <source>
        <dbReference type="ARBA" id="ARBA00004589"/>
    </source>
</evidence>
<evidence type="ECO:0000313" key="13">
    <source>
        <dbReference type="EMBL" id="KAF6164504.1"/>
    </source>
</evidence>
<feature type="chain" id="PRO_5029811230" description="Phytocyanin domain-containing protein" evidence="11">
    <location>
        <begin position="30"/>
        <end position="192"/>
    </location>
</feature>
<gene>
    <name evidence="13" type="ORF">GIB67_025330</name>
</gene>
<dbReference type="InterPro" id="IPR003245">
    <property type="entry name" value="Phytocyanin_dom"/>
</dbReference>
<dbReference type="InterPro" id="IPR039391">
    <property type="entry name" value="Phytocyanin-like"/>
</dbReference>
<proteinExistence type="inferred from homology"/>
<dbReference type="GO" id="GO:0098552">
    <property type="term" value="C:side of membrane"/>
    <property type="evidence" value="ECO:0007669"/>
    <property type="project" value="UniProtKB-KW"/>
</dbReference>
<comment type="caution">
    <text evidence="13">The sequence shown here is derived from an EMBL/GenBank/DDBJ whole genome shotgun (WGS) entry which is preliminary data.</text>
</comment>
<evidence type="ECO:0000256" key="3">
    <source>
        <dbReference type="ARBA" id="ARBA00022729"/>
    </source>
</evidence>
<evidence type="ECO:0000256" key="7">
    <source>
        <dbReference type="ARBA" id="ARBA00023288"/>
    </source>
</evidence>
<keyword evidence="3 11" id="KW-0732">Signal</keyword>
<keyword evidence="14" id="KW-1185">Reference proteome</keyword>
<evidence type="ECO:0000256" key="9">
    <source>
        <dbReference type="ARBA" id="ARBA00037868"/>
    </source>
</evidence>
<dbReference type="AlphaFoldDB" id="A0A7J7NBS4"/>
<feature type="signal peptide" evidence="11">
    <location>
        <begin position="1"/>
        <end position="29"/>
    </location>
</feature>
<feature type="region of interest" description="Disordered" evidence="10">
    <location>
        <begin position="140"/>
        <end position="167"/>
    </location>
</feature>
<dbReference type="OrthoDB" id="1933543at2759"/>
<dbReference type="GO" id="GO:0012505">
    <property type="term" value="C:endomembrane system"/>
    <property type="evidence" value="ECO:0007669"/>
    <property type="project" value="UniProtKB-SubCell"/>
</dbReference>
<dbReference type="PANTHER" id="PTHR33021:SF234">
    <property type="entry name" value="EARLY NODULIN-LIKE PROTEIN 7"/>
    <property type="match status" value="1"/>
</dbReference>
<keyword evidence="5" id="KW-1015">Disulfide bond</keyword>
<dbReference type="InterPro" id="IPR041846">
    <property type="entry name" value="ENL_dom"/>
</dbReference>
<dbReference type="PANTHER" id="PTHR33021">
    <property type="entry name" value="BLUE COPPER PROTEIN"/>
    <property type="match status" value="1"/>
</dbReference>
<evidence type="ECO:0000256" key="11">
    <source>
        <dbReference type="SAM" id="SignalP"/>
    </source>
</evidence>
<dbReference type="Proteomes" id="UP000541444">
    <property type="component" value="Unassembled WGS sequence"/>
</dbReference>
<evidence type="ECO:0000256" key="6">
    <source>
        <dbReference type="ARBA" id="ARBA00023180"/>
    </source>
</evidence>
<evidence type="ECO:0000259" key="12">
    <source>
        <dbReference type="PROSITE" id="PS51485"/>
    </source>
</evidence>
<dbReference type="GO" id="GO:0005886">
    <property type="term" value="C:plasma membrane"/>
    <property type="evidence" value="ECO:0007669"/>
    <property type="project" value="TreeGrafter"/>
</dbReference>
<evidence type="ECO:0000256" key="2">
    <source>
        <dbReference type="ARBA" id="ARBA00022622"/>
    </source>
</evidence>
<comment type="subcellular location">
    <subcellularLocation>
        <location evidence="9">Endomembrane system</location>
        <topology evidence="9">Lipid-anchor</topology>
    </subcellularLocation>
    <subcellularLocation>
        <location evidence="1">Membrane</location>
        <topology evidence="1">Lipid-anchor</topology>
        <topology evidence="1">GPI-anchor</topology>
    </subcellularLocation>
</comment>
<evidence type="ECO:0000256" key="4">
    <source>
        <dbReference type="ARBA" id="ARBA00023136"/>
    </source>
</evidence>
<keyword evidence="6" id="KW-0325">Glycoprotein</keyword>
<evidence type="ECO:0000256" key="10">
    <source>
        <dbReference type="SAM" id="MobiDB-lite"/>
    </source>
</evidence>
<organism evidence="13 14">
    <name type="scientific">Kingdonia uniflora</name>
    <dbReference type="NCBI Taxonomy" id="39325"/>
    <lineage>
        <taxon>Eukaryota</taxon>
        <taxon>Viridiplantae</taxon>
        <taxon>Streptophyta</taxon>
        <taxon>Embryophyta</taxon>
        <taxon>Tracheophyta</taxon>
        <taxon>Spermatophyta</taxon>
        <taxon>Magnoliopsida</taxon>
        <taxon>Ranunculales</taxon>
        <taxon>Circaeasteraceae</taxon>
        <taxon>Kingdonia</taxon>
    </lineage>
</organism>